<dbReference type="InterPro" id="IPR036624">
    <property type="entry name" value="Hcp1-lik_sf"/>
</dbReference>
<organism evidence="1 2">
    <name type="scientific">Mixta calida</name>
    <dbReference type="NCBI Taxonomy" id="665913"/>
    <lineage>
        <taxon>Bacteria</taxon>
        <taxon>Pseudomonadati</taxon>
        <taxon>Pseudomonadota</taxon>
        <taxon>Gammaproteobacteria</taxon>
        <taxon>Enterobacterales</taxon>
        <taxon>Erwiniaceae</taxon>
        <taxon>Mixta</taxon>
    </lineage>
</organism>
<reference evidence="1 2" key="1">
    <citation type="submission" date="2018-01" db="EMBL/GenBank/DDBJ databases">
        <title>Complete and assembled Genome of Pantoea calida DSM22759T.</title>
        <authorList>
            <person name="Stevens M.J.A."/>
            <person name="Zurfluh K."/>
            <person name="Stephan R."/>
        </authorList>
    </citation>
    <scope>NUCLEOTIDE SEQUENCE [LARGE SCALE GENOMIC DNA]</scope>
    <source>
        <strain evidence="1 2">DSM 22759</strain>
    </source>
</reference>
<proteinExistence type="predicted"/>
<dbReference type="InterPro" id="IPR008514">
    <property type="entry name" value="T6SS_Hcp"/>
</dbReference>
<dbReference type="Gene3D" id="2.30.110.20">
    <property type="entry name" value="Hcp1-like"/>
    <property type="match status" value="1"/>
</dbReference>
<dbReference type="SUPFAM" id="SSF141452">
    <property type="entry name" value="Hcp1-like"/>
    <property type="match status" value="1"/>
</dbReference>
<sequence>MESTFLKIEGITGESQDAAHQGWIDVTSYTWGVWRNGDAAGPGASRYRNLSVQCAIDKATAAVLLFASNSNRIKAMHLSLCKAGNGMIESCRITLENVTVTDVNLDDVAEAAYEFQADKVKFQYWEQAASGIKGAESRMGWDIKNSTSCF</sequence>
<keyword evidence="2" id="KW-1185">Reference proteome</keyword>
<dbReference type="Proteomes" id="UP000237673">
    <property type="component" value="Chromosome"/>
</dbReference>
<dbReference type="PANTHER" id="PTHR36152">
    <property type="entry name" value="CYTOPLASMIC PROTEIN-RELATED"/>
    <property type="match status" value="1"/>
</dbReference>
<dbReference type="InterPro" id="IPR053165">
    <property type="entry name" value="HSI-I_assembly_Hcp1"/>
</dbReference>
<name>A0ABN5H8K3_9GAMM</name>
<gene>
    <name evidence="1" type="ORF">C2E16_08350</name>
</gene>
<evidence type="ECO:0000313" key="2">
    <source>
        <dbReference type="Proteomes" id="UP000237673"/>
    </source>
</evidence>
<dbReference type="PANTHER" id="PTHR36152:SF5">
    <property type="entry name" value="PROTEIN HCP1"/>
    <property type="match status" value="1"/>
</dbReference>
<protein>
    <submittedName>
        <fullName evidence="1">Hcp1 family type VI secretion system effector</fullName>
    </submittedName>
</protein>
<dbReference type="Pfam" id="PF05638">
    <property type="entry name" value="T6SS_HCP"/>
    <property type="match status" value="1"/>
</dbReference>
<accession>A0ABN5H8K3</accession>
<dbReference type="EMBL" id="CP026378">
    <property type="protein sequence ID" value="AUY24919.1"/>
    <property type="molecule type" value="Genomic_DNA"/>
</dbReference>
<evidence type="ECO:0000313" key="1">
    <source>
        <dbReference type="EMBL" id="AUY24919.1"/>
    </source>
</evidence>